<feature type="domain" description="Endonuclease/exonuclease/phosphatase" evidence="1">
    <location>
        <begin position="6"/>
        <end position="178"/>
    </location>
</feature>
<keyword evidence="2" id="KW-0378">Hydrolase</keyword>
<evidence type="ECO:0000313" key="2">
    <source>
        <dbReference type="EMBL" id="KKW23921.1"/>
    </source>
</evidence>
<dbReference type="InterPro" id="IPR036691">
    <property type="entry name" value="Endo/exonu/phosph_ase_sf"/>
</dbReference>
<accession>A0A0G1WYT9</accession>
<dbReference type="GO" id="GO:0004519">
    <property type="term" value="F:endonuclease activity"/>
    <property type="evidence" value="ECO:0007669"/>
    <property type="project" value="UniProtKB-KW"/>
</dbReference>
<dbReference type="Pfam" id="PF03372">
    <property type="entry name" value="Exo_endo_phos"/>
    <property type="match status" value="1"/>
</dbReference>
<dbReference type="EMBL" id="LCQW01000014">
    <property type="protein sequence ID" value="KKW23921.1"/>
    <property type="molecule type" value="Genomic_DNA"/>
</dbReference>
<dbReference type="STRING" id="1618671.UY67_C0014G0014"/>
<protein>
    <submittedName>
        <fullName evidence="2">Endonuclease/exonuclease/phosphatase</fullName>
    </submittedName>
</protein>
<evidence type="ECO:0000313" key="3">
    <source>
        <dbReference type="Proteomes" id="UP000034273"/>
    </source>
</evidence>
<organism evidence="2 3">
    <name type="scientific">Candidatus Kaiserbacteria bacterium GW2011_GWA2_52_12</name>
    <dbReference type="NCBI Taxonomy" id="1618671"/>
    <lineage>
        <taxon>Bacteria</taxon>
        <taxon>Candidatus Kaiseribacteriota</taxon>
    </lineage>
</organism>
<dbReference type="InterPro" id="IPR005135">
    <property type="entry name" value="Endo/exonuclease/phosphatase"/>
</dbReference>
<dbReference type="Gene3D" id="3.60.10.10">
    <property type="entry name" value="Endonuclease/exonuclease/phosphatase"/>
    <property type="match status" value="1"/>
</dbReference>
<gene>
    <name evidence="2" type="ORF">UY67_C0014G0014</name>
</gene>
<evidence type="ECO:0000259" key="1">
    <source>
        <dbReference type="Pfam" id="PF03372"/>
    </source>
</evidence>
<sequence length="249" mass="28293">MISLVSLNVERSKHLDVVIPFLKERQPDVVCLQELCEADIPVYTELFGMPPFFNRGTKQFAESEAKVEGIGIFSRFPFIRTHVEYYCGDGTTVPESVSRDPNTFNKSNRFVATCDVEKDGEIFRIATTHFTWTPKGEPSERQRTDLEAMFLILEGYQQFVLAGDFNAPRGGEIFTKITDHYFDNIPPYYKTSLDINIHRSGVERRHELFDKMVDGLFTTADYRASDVQLVFGVSDHAAVVGNISKRAVS</sequence>
<name>A0A0G1WYT9_9BACT</name>
<keyword evidence="2" id="KW-0269">Exonuclease</keyword>
<dbReference type="SUPFAM" id="SSF56219">
    <property type="entry name" value="DNase I-like"/>
    <property type="match status" value="1"/>
</dbReference>
<dbReference type="GO" id="GO:0004527">
    <property type="term" value="F:exonuclease activity"/>
    <property type="evidence" value="ECO:0007669"/>
    <property type="project" value="UniProtKB-KW"/>
</dbReference>
<dbReference type="AlphaFoldDB" id="A0A0G1WYT9"/>
<reference evidence="2 3" key="1">
    <citation type="journal article" date="2015" name="Nature">
        <title>rRNA introns, odd ribosomes, and small enigmatic genomes across a large radiation of phyla.</title>
        <authorList>
            <person name="Brown C.T."/>
            <person name="Hug L.A."/>
            <person name="Thomas B.C."/>
            <person name="Sharon I."/>
            <person name="Castelle C.J."/>
            <person name="Singh A."/>
            <person name="Wilkins M.J."/>
            <person name="Williams K.H."/>
            <person name="Banfield J.F."/>
        </authorList>
    </citation>
    <scope>NUCLEOTIDE SEQUENCE [LARGE SCALE GENOMIC DNA]</scope>
</reference>
<dbReference type="PATRIC" id="fig|1618671.3.peg.549"/>
<comment type="caution">
    <text evidence="2">The sequence shown here is derived from an EMBL/GenBank/DDBJ whole genome shotgun (WGS) entry which is preliminary data.</text>
</comment>
<dbReference type="Proteomes" id="UP000034273">
    <property type="component" value="Unassembled WGS sequence"/>
</dbReference>
<proteinExistence type="predicted"/>
<keyword evidence="2" id="KW-0255">Endonuclease</keyword>
<keyword evidence="2" id="KW-0540">Nuclease</keyword>